<evidence type="ECO:0000313" key="1">
    <source>
        <dbReference type="EMBL" id="UOO89174.1"/>
    </source>
</evidence>
<proteinExistence type="predicted"/>
<gene>
    <name evidence="1" type="ORF">LVJ82_17285</name>
</gene>
<dbReference type="EMBL" id="CP091511">
    <property type="protein sequence ID" value="UOO89174.1"/>
    <property type="molecule type" value="Genomic_DNA"/>
</dbReference>
<dbReference type="Proteomes" id="UP000832011">
    <property type="component" value="Chromosome"/>
</dbReference>
<accession>A0ABY4E115</accession>
<keyword evidence="2" id="KW-1185">Reference proteome</keyword>
<protein>
    <submittedName>
        <fullName evidence="1">Uncharacterized protein</fullName>
    </submittedName>
</protein>
<sequence>MSWINSLVSAGIEVLSKQFTLTSNWGGLNSQLICTIAPCDKNGAVIGAGVSAPFLDANLQQQMNWSSPFENITPESQSPTLAAALQSGMIAQTVESLSAAASGGDEAKSGFMSKLSEFLQQGEGRTGITKLNSTQVFTGNEPLKFDGTLAFRAYADPLSEVTQPITALWKMAMPKSLADGDTIANNAVNVAQMATGWVTGNTSSSDINTIVKAIFPSEAPGYVALQYRGKTYAPMVIESISQPLVNPTSALGDVYATVQISLGTHRSWDAKDIENSGQSALGRLVSDTVSAVSSLFK</sequence>
<name>A0ABY4E115_9NEIS</name>
<evidence type="ECO:0000313" key="2">
    <source>
        <dbReference type="Proteomes" id="UP000832011"/>
    </source>
</evidence>
<dbReference type="RefSeq" id="WP_058356876.1">
    <property type="nucleotide sequence ID" value="NZ_CABKVG010000010.1"/>
</dbReference>
<organism evidence="1 2">
    <name type="scientific">Vitreoscilla massiliensis</name>
    <dbReference type="NCBI Taxonomy" id="1689272"/>
    <lineage>
        <taxon>Bacteria</taxon>
        <taxon>Pseudomonadati</taxon>
        <taxon>Pseudomonadota</taxon>
        <taxon>Betaproteobacteria</taxon>
        <taxon>Neisseriales</taxon>
        <taxon>Neisseriaceae</taxon>
        <taxon>Vitreoscilla</taxon>
    </lineage>
</organism>
<reference evidence="1 2" key="1">
    <citation type="journal article" date="2022" name="Res Sq">
        <title>Evolution of multicellular longitudinally dividing oral cavity symbionts (Neisseriaceae).</title>
        <authorList>
            <person name="Nyongesa S."/>
            <person name="Weber P."/>
            <person name="Bernet E."/>
            <person name="Pullido F."/>
            <person name="Nieckarz M."/>
            <person name="Delaby M."/>
            <person name="Nieves C."/>
            <person name="Viehboeck T."/>
            <person name="Krause N."/>
            <person name="Rivera-Millot A."/>
            <person name="Nakamura A."/>
            <person name="Vischer N."/>
            <person name="VanNieuwenhze M."/>
            <person name="Brun Y."/>
            <person name="Cava F."/>
            <person name="Bulgheresi S."/>
            <person name="Veyrier F."/>
        </authorList>
    </citation>
    <scope>NUCLEOTIDE SEQUENCE [LARGE SCALE GENOMIC DNA]</scope>
    <source>
        <strain evidence="1 2">SN4</strain>
    </source>
</reference>